<evidence type="ECO:0000259" key="5">
    <source>
        <dbReference type="PROSITE" id="PS50977"/>
    </source>
</evidence>
<dbReference type="InterPro" id="IPR001647">
    <property type="entry name" value="HTH_TetR"/>
</dbReference>
<protein>
    <submittedName>
        <fullName evidence="6">TetR family transcriptional regulator</fullName>
    </submittedName>
</protein>
<dbReference type="SUPFAM" id="SSF46689">
    <property type="entry name" value="Homeodomain-like"/>
    <property type="match status" value="1"/>
</dbReference>
<dbReference type="EMBL" id="BNAR01000013">
    <property type="protein sequence ID" value="GHH54427.1"/>
    <property type="molecule type" value="Genomic_DNA"/>
</dbReference>
<organism evidence="6 7">
    <name type="scientific">Lentzea cavernae</name>
    <dbReference type="NCBI Taxonomy" id="2020703"/>
    <lineage>
        <taxon>Bacteria</taxon>
        <taxon>Bacillati</taxon>
        <taxon>Actinomycetota</taxon>
        <taxon>Actinomycetes</taxon>
        <taxon>Pseudonocardiales</taxon>
        <taxon>Pseudonocardiaceae</taxon>
        <taxon>Lentzea</taxon>
    </lineage>
</organism>
<keyword evidence="7" id="KW-1185">Reference proteome</keyword>
<accession>A0ABQ3MNU6</accession>
<dbReference type="Gene3D" id="1.10.357.10">
    <property type="entry name" value="Tetracycline Repressor, domain 2"/>
    <property type="match status" value="1"/>
</dbReference>
<dbReference type="PROSITE" id="PS50977">
    <property type="entry name" value="HTH_TETR_2"/>
    <property type="match status" value="1"/>
</dbReference>
<evidence type="ECO:0000256" key="1">
    <source>
        <dbReference type="ARBA" id="ARBA00023015"/>
    </source>
</evidence>
<feature type="DNA-binding region" description="H-T-H motif" evidence="4">
    <location>
        <begin position="17"/>
        <end position="36"/>
    </location>
</feature>
<keyword evidence="2 4" id="KW-0238">DNA-binding</keyword>
<gene>
    <name evidence="6" type="ORF">GCM10017774_69500</name>
</gene>
<name>A0ABQ3MNU6_9PSEU</name>
<dbReference type="Pfam" id="PF00440">
    <property type="entry name" value="TetR_N"/>
    <property type="match status" value="1"/>
</dbReference>
<evidence type="ECO:0000313" key="6">
    <source>
        <dbReference type="EMBL" id="GHH54427.1"/>
    </source>
</evidence>
<keyword evidence="1" id="KW-0805">Transcription regulation</keyword>
<proteinExistence type="predicted"/>
<feature type="domain" description="HTH tetR-type" evidence="5">
    <location>
        <begin position="1"/>
        <end position="54"/>
    </location>
</feature>
<dbReference type="InterPro" id="IPR009057">
    <property type="entry name" value="Homeodomain-like_sf"/>
</dbReference>
<sequence>MEAAAELFARRTYDGVSIDDLVKWVGVHRNSLYGVFGSKRGLYLAALRRHIDQDVRPHLARVARSEVALTWDLLLLAAVDRAPDDSEVAELVSSVFVELDQAAGDPGVTEALLGRWLRARPDVERHRETVSDRGVPFEHDALEMAPGKEI</sequence>
<dbReference type="PANTHER" id="PTHR47506:SF1">
    <property type="entry name" value="HTH-TYPE TRANSCRIPTIONAL REGULATOR YJDC"/>
    <property type="match status" value="1"/>
</dbReference>
<comment type="caution">
    <text evidence="6">The sequence shown here is derived from an EMBL/GenBank/DDBJ whole genome shotgun (WGS) entry which is preliminary data.</text>
</comment>
<reference evidence="7" key="1">
    <citation type="journal article" date="2019" name="Int. J. Syst. Evol. Microbiol.">
        <title>The Global Catalogue of Microorganisms (GCM) 10K type strain sequencing project: providing services to taxonomists for standard genome sequencing and annotation.</title>
        <authorList>
            <consortium name="The Broad Institute Genomics Platform"/>
            <consortium name="The Broad Institute Genome Sequencing Center for Infectious Disease"/>
            <person name="Wu L."/>
            <person name="Ma J."/>
        </authorList>
    </citation>
    <scope>NUCLEOTIDE SEQUENCE [LARGE SCALE GENOMIC DNA]</scope>
    <source>
        <strain evidence="7">CGMCC 4.7367</strain>
    </source>
</reference>
<keyword evidence="3" id="KW-0804">Transcription</keyword>
<evidence type="ECO:0000313" key="7">
    <source>
        <dbReference type="Proteomes" id="UP000605568"/>
    </source>
</evidence>
<evidence type="ECO:0000256" key="2">
    <source>
        <dbReference type="ARBA" id="ARBA00023125"/>
    </source>
</evidence>
<evidence type="ECO:0000256" key="4">
    <source>
        <dbReference type="PROSITE-ProRule" id="PRU00335"/>
    </source>
</evidence>
<evidence type="ECO:0000256" key="3">
    <source>
        <dbReference type="ARBA" id="ARBA00023163"/>
    </source>
</evidence>
<dbReference type="Proteomes" id="UP000605568">
    <property type="component" value="Unassembled WGS sequence"/>
</dbReference>
<dbReference type="PANTHER" id="PTHR47506">
    <property type="entry name" value="TRANSCRIPTIONAL REGULATORY PROTEIN"/>
    <property type="match status" value="1"/>
</dbReference>